<evidence type="ECO:0000259" key="1">
    <source>
        <dbReference type="PROSITE" id="PS50280"/>
    </source>
</evidence>
<protein>
    <recommendedName>
        <fullName evidence="1">SET domain-containing protein</fullName>
    </recommendedName>
</protein>
<dbReference type="AlphaFoldDB" id="A0A7S2B2U6"/>
<organism evidence="2">
    <name type="scientific">Octactis speculum</name>
    <dbReference type="NCBI Taxonomy" id="3111310"/>
    <lineage>
        <taxon>Eukaryota</taxon>
        <taxon>Sar</taxon>
        <taxon>Stramenopiles</taxon>
        <taxon>Ochrophyta</taxon>
        <taxon>Dictyochophyceae</taxon>
        <taxon>Dictyochales</taxon>
        <taxon>Dictyochaceae</taxon>
        <taxon>Octactis</taxon>
    </lineage>
</organism>
<accession>A0A7S2B2U6</accession>
<dbReference type="SUPFAM" id="SSF82199">
    <property type="entry name" value="SET domain"/>
    <property type="match status" value="1"/>
</dbReference>
<name>A0A7S2B2U6_9STRA</name>
<dbReference type="SMART" id="SM00317">
    <property type="entry name" value="SET"/>
    <property type="match status" value="1"/>
</dbReference>
<gene>
    <name evidence="2" type="ORF">DSPE1174_LOCUS5148</name>
</gene>
<dbReference type="Gene3D" id="2.170.270.10">
    <property type="entry name" value="SET domain"/>
    <property type="match status" value="1"/>
</dbReference>
<sequence>MTEEDLMQRYPPCADTGLSTTDYVIELTYRDPFAFDPIYCDAADEQKSNVARFLNHGTNAASHNVRKEYQRFPTRRIRFFTARDIKVGEELQWDYGADYWIGREDLMSE</sequence>
<dbReference type="PROSITE" id="PS50280">
    <property type="entry name" value="SET"/>
    <property type="match status" value="1"/>
</dbReference>
<dbReference type="InterPro" id="IPR046341">
    <property type="entry name" value="SET_dom_sf"/>
</dbReference>
<evidence type="ECO:0000313" key="2">
    <source>
        <dbReference type="EMBL" id="CAD9384771.1"/>
    </source>
</evidence>
<dbReference type="EMBL" id="HBGS01009743">
    <property type="protein sequence ID" value="CAD9384771.1"/>
    <property type="molecule type" value="Transcribed_RNA"/>
</dbReference>
<proteinExistence type="predicted"/>
<dbReference type="Pfam" id="PF00856">
    <property type="entry name" value="SET"/>
    <property type="match status" value="1"/>
</dbReference>
<feature type="domain" description="SET" evidence="1">
    <location>
        <begin position="1"/>
        <end position="96"/>
    </location>
</feature>
<dbReference type="InterPro" id="IPR001214">
    <property type="entry name" value="SET_dom"/>
</dbReference>
<reference evidence="2" key="1">
    <citation type="submission" date="2021-01" db="EMBL/GenBank/DDBJ databases">
        <authorList>
            <person name="Corre E."/>
            <person name="Pelletier E."/>
            <person name="Niang G."/>
            <person name="Scheremetjew M."/>
            <person name="Finn R."/>
            <person name="Kale V."/>
            <person name="Holt S."/>
            <person name="Cochrane G."/>
            <person name="Meng A."/>
            <person name="Brown T."/>
            <person name="Cohen L."/>
        </authorList>
    </citation>
    <scope>NUCLEOTIDE SEQUENCE</scope>
    <source>
        <strain evidence="2">CCMP1381</strain>
    </source>
</reference>